<gene>
    <name evidence="2" type="ORF">A2617_02775</name>
</gene>
<name>A0A1F5N360_9BACT</name>
<evidence type="ECO:0000313" key="2">
    <source>
        <dbReference type="EMBL" id="OGE72065.1"/>
    </source>
</evidence>
<evidence type="ECO:0000313" key="3">
    <source>
        <dbReference type="Proteomes" id="UP000177135"/>
    </source>
</evidence>
<dbReference type="AlphaFoldDB" id="A0A1F5N360"/>
<dbReference type="Pfam" id="PF12002">
    <property type="entry name" value="MgsA_C"/>
    <property type="match status" value="1"/>
</dbReference>
<dbReference type="Gene3D" id="1.20.272.10">
    <property type="match status" value="1"/>
</dbReference>
<feature type="domain" description="MgsA AAA+ ATPase C-terminal" evidence="1">
    <location>
        <begin position="52"/>
        <end position="159"/>
    </location>
</feature>
<dbReference type="InterPro" id="IPR021886">
    <property type="entry name" value="MgsA_C"/>
</dbReference>
<proteinExistence type="predicted"/>
<dbReference type="EMBL" id="MFEC01000002">
    <property type="protein sequence ID" value="OGE72065.1"/>
    <property type="molecule type" value="Genomic_DNA"/>
</dbReference>
<evidence type="ECO:0000259" key="1">
    <source>
        <dbReference type="Pfam" id="PF12002"/>
    </source>
</evidence>
<sequence length="161" mass="18510">MAHEEHLKAKIIESNNRLGIDLQKSTSPSGNFLDEVISAAIKEIRVGEERNAAYWAYQMHISHPAAARFLWECYRVCADEDCGLANPQALGVVTERMRLYYDLPEKDPRRGFVVTFVTIYLARSPKSRFVNEIHMDLVQRIENGFTLEMPDRAIDMHTKRG</sequence>
<comment type="caution">
    <text evidence="2">The sequence shown here is derived from an EMBL/GenBank/DDBJ whole genome shotgun (WGS) entry which is preliminary data.</text>
</comment>
<protein>
    <recommendedName>
        <fullName evidence="1">MgsA AAA+ ATPase C-terminal domain-containing protein</fullName>
    </recommendedName>
</protein>
<dbReference type="Proteomes" id="UP000177135">
    <property type="component" value="Unassembled WGS sequence"/>
</dbReference>
<dbReference type="InterPro" id="IPR008921">
    <property type="entry name" value="DNA_pol3_clamp-load_cplx_C"/>
</dbReference>
<organism evidence="2 3">
    <name type="scientific">Candidatus Daviesbacteria bacterium RIFOXYD1_FULL_41_10</name>
    <dbReference type="NCBI Taxonomy" id="1797801"/>
    <lineage>
        <taxon>Bacteria</taxon>
        <taxon>Candidatus Daviesiibacteriota</taxon>
    </lineage>
</organism>
<reference evidence="2 3" key="1">
    <citation type="journal article" date="2016" name="Nat. Commun.">
        <title>Thousands of microbial genomes shed light on interconnected biogeochemical processes in an aquifer system.</title>
        <authorList>
            <person name="Anantharaman K."/>
            <person name="Brown C.T."/>
            <person name="Hug L.A."/>
            <person name="Sharon I."/>
            <person name="Castelle C.J."/>
            <person name="Probst A.J."/>
            <person name="Thomas B.C."/>
            <person name="Singh A."/>
            <person name="Wilkins M.J."/>
            <person name="Karaoz U."/>
            <person name="Brodie E.L."/>
            <person name="Williams K.H."/>
            <person name="Hubbard S.S."/>
            <person name="Banfield J.F."/>
        </authorList>
    </citation>
    <scope>NUCLEOTIDE SEQUENCE [LARGE SCALE GENOMIC DNA]</scope>
</reference>
<dbReference type="GO" id="GO:0003677">
    <property type="term" value="F:DNA binding"/>
    <property type="evidence" value="ECO:0007669"/>
    <property type="project" value="InterPro"/>
</dbReference>
<dbReference type="SUPFAM" id="SSF48019">
    <property type="entry name" value="post-AAA+ oligomerization domain-like"/>
    <property type="match status" value="1"/>
</dbReference>
<accession>A0A1F5N360</accession>
<dbReference type="GO" id="GO:0006260">
    <property type="term" value="P:DNA replication"/>
    <property type="evidence" value="ECO:0007669"/>
    <property type="project" value="InterPro"/>
</dbReference>